<dbReference type="KEGG" id="dpx:DAPPUDRAFT_313172"/>
<evidence type="ECO:0000313" key="2">
    <source>
        <dbReference type="EMBL" id="EFX86143.1"/>
    </source>
</evidence>
<dbReference type="HOGENOM" id="CLU_2471363_0_0_1"/>
<dbReference type="Proteomes" id="UP000000305">
    <property type="component" value="Unassembled WGS sequence"/>
</dbReference>
<accession>E9G327</accession>
<keyword evidence="3" id="KW-1185">Reference proteome</keyword>
<evidence type="ECO:0000313" key="3">
    <source>
        <dbReference type="Proteomes" id="UP000000305"/>
    </source>
</evidence>
<name>E9G327_DAPPU</name>
<gene>
    <name evidence="2" type="ORF">DAPPUDRAFT_313172</name>
</gene>
<dbReference type="EMBL" id="GL732530">
    <property type="protein sequence ID" value="EFX86143.1"/>
    <property type="molecule type" value="Genomic_DNA"/>
</dbReference>
<organism evidence="2 3">
    <name type="scientific">Daphnia pulex</name>
    <name type="common">Water flea</name>
    <dbReference type="NCBI Taxonomy" id="6669"/>
    <lineage>
        <taxon>Eukaryota</taxon>
        <taxon>Metazoa</taxon>
        <taxon>Ecdysozoa</taxon>
        <taxon>Arthropoda</taxon>
        <taxon>Crustacea</taxon>
        <taxon>Branchiopoda</taxon>
        <taxon>Diplostraca</taxon>
        <taxon>Cladocera</taxon>
        <taxon>Anomopoda</taxon>
        <taxon>Daphniidae</taxon>
        <taxon>Daphnia</taxon>
    </lineage>
</organism>
<evidence type="ECO:0000256" key="1">
    <source>
        <dbReference type="SAM" id="SignalP"/>
    </source>
</evidence>
<reference evidence="2 3" key="1">
    <citation type="journal article" date="2011" name="Science">
        <title>The ecoresponsive genome of Daphnia pulex.</title>
        <authorList>
            <person name="Colbourne J.K."/>
            <person name="Pfrender M.E."/>
            <person name="Gilbert D."/>
            <person name="Thomas W.K."/>
            <person name="Tucker A."/>
            <person name="Oakley T.H."/>
            <person name="Tokishita S."/>
            <person name="Aerts A."/>
            <person name="Arnold G.J."/>
            <person name="Basu M.K."/>
            <person name="Bauer D.J."/>
            <person name="Caceres C.E."/>
            <person name="Carmel L."/>
            <person name="Casola C."/>
            <person name="Choi J.H."/>
            <person name="Detter J.C."/>
            <person name="Dong Q."/>
            <person name="Dusheyko S."/>
            <person name="Eads B.D."/>
            <person name="Frohlich T."/>
            <person name="Geiler-Samerotte K.A."/>
            <person name="Gerlach D."/>
            <person name="Hatcher P."/>
            <person name="Jogdeo S."/>
            <person name="Krijgsveld J."/>
            <person name="Kriventseva E.V."/>
            <person name="Kultz D."/>
            <person name="Laforsch C."/>
            <person name="Lindquist E."/>
            <person name="Lopez J."/>
            <person name="Manak J.R."/>
            <person name="Muller J."/>
            <person name="Pangilinan J."/>
            <person name="Patwardhan R.P."/>
            <person name="Pitluck S."/>
            <person name="Pritham E.J."/>
            <person name="Rechtsteiner A."/>
            <person name="Rho M."/>
            <person name="Rogozin I.B."/>
            <person name="Sakarya O."/>
            <person name="Salamov A."/>
            <person name="Schaack S."/>
            <person name="Shapiro H."/>
            <person name="Shiga Y."/>
            <person name="Skalitzky C."/>
            <person name="Smith Z."/>
            <person name="Souvorov A."/>
            <person name="Sung W."/>
            <person name="Tang Z."/>
            <person name="Tsuchiya D."/>
            <person name="Tu H."/>
            <person name="Vos H."/>
            <person name="Wang M."/>
            <person name="Wolf Y.I."/>
            <person name="Yamagata H."/>
            <person name="Yamada T."/>
            <person name="Ye Y."/>
            <person name="Shaw J.R."/>
            <person name="Andrews J."/>
            <person name="Crease T.J."/>
            <person name="Tang H."/>
            <person name="Lucas S.M."/>
            <person name="Robertson H.M."/>
            <person name="Bork P."/>
            <person name="Koonin E.V."/>
            <person name="Zdobnov E.M."/>
            <person name="Grigoriev I.V."/>
            <person name="Lynch M."/>
            <person name="Boore J.L."/>
        </authorList>
    </citation>
    <scope>NUCLEOTIDE SEQUENCE [LARGE SCALE GENOMIC DNA]</scope>
</reference>
<sequence>MGKFTTLLYVMGILVILTSHKVNSGPIGLEYDVEGDLSAPCRNEMLVSSDLETKLQTTAHTIITAMATVRSGGILEAIWVSLEDSEQE</sequence>
<keyword evidence="1" id="KW-0732">Signal</keyword>
<feature type="chain" id="PRO_5003239975" evidence="1">
    <location>
        <begin position="25"/>
        <end position="88"/>
    </location>
</feature>
<protein>
    <submittedName>
        <fullName evidence="2">Uncharacterized protein</fullName>
    </submittedName>
</protein>
<dbReference type="InParanoid" id="E9G327"/>
<dbReference type="OrthoDB" id="10342949at2759"/>
<dbReference type="AlphaFoldDB" id="E9G327"/>
<proteinExistence type="predicted"/>
<feature type="signal peptide" evidence="1">
    <location>
        <begin position="1"/>
        <end position="24"/>
    </location>
</feature>